<dbReference type="EMBL" id="CAJNNV010029334">
    <property type="protein sequence ID" value="CAE8628057.1"/>
    <property type="molecule type" value="Genomic_DNA"/>
</dbReference>
<evidence type="ECO:0000313" key="1">
    <source>
        <dbReference type="EMBL" id="CAE8628057.1"/>
    </source>
</evidence>
<reference evidence="1" key="1">
    <citation type="submission" date="2021-02" db="EMBL/GenBank/DDBJ databases">
        <authorList>
            <person name="Dougan E. K."/>
            <person name="Rhodes N."/>
            <person name="Thang M."/>
            <person name="Chan C."/>
        </authorList>
    </citation>
    <scope>NUCLEOTIDE SEQUENCE</scope>
</reference>
<keyword evidence="2" id="KW-1185">Reference proteome</keyword>
<feature type="non-terminal residue" evidence="1">
    <location>
        <position position="221"/>
    </location>
</feature>
<dbReference type="AlphaFoldDB" id="A0A813GSK7"/>
<comment type="caution">
    <text evidence="1">The sequence shown here is derived from an EMBL/GenBank/DDBJ whole genome shotgun (WGS) entry which is preliminary data.</text>
</comment>
<name>A0A813GSK7_POLGL</name>
<protein>
    <submittedName>
        <fullName evidence="1">Uncharacterized protein</fullName>
    </submittedName>
</protein>
<evidence type="ECO:0000313" key="2">
    <source>
        <dbReference type="Proteomes" id="UP000654075"/>
    </source>
</evidence>
<sequence length="221" mass="24782">VEDAVNLLHLTCDLCRQPGVPVPAVRRRRPFGQYVPCQNNDDLADLAWRSIGDNHSPMRKCPLAFLVAYLVTSQYSVSTRPLEISSSILALAGSFESYSTGTSFDLSPYPFWSNFRSLANQFSFHGRFMSAHLWQCDDVNKEIAFQGQGTATRSDASWLDDSRQRLKLKRNGVMGELTAPHVTKLVSESRPTGRFVLRAGHDKPETHCAARLFSLCVQLFN</sequence>
<dbReference type="Proteomes" id="UP000654075">
    <property type="component" value="Unassembled WGS sequence"/>
</dbReference>
<proteinExistence type="predicted"/>
<accession>A0A813GSK7</accession>
<gene>
    <name evidence="1" type="ORF">PGLA1383_LOCUS44754</name>
</gene>
<organism evidence="1 2">
    <name type="scientific">Polarella glacialis</name>
    <name type="common">Dinoflagellate</name>
    <dbReference type="NCBI Taxonomy" id="89957"/>
    <lineage>
        <taxon>Eukaryota</taxon>
        <taxon>Sar</taxon>
        <taxon>Alveolata</taxon>
        <taxon>Dinophyceae</taxon>
        <taxon>Suessiales</taxon>
        <taxon>Suessiaceae</taxon>
        <taxon>Polarella</taxon>
    </lineage>
</organism>